<protein>
    <submittedName>
        <fullName evidence="3">Uncharacterized protein</fullName>
    </submittedName>
</protein>
<keyword evidence="2" id="KW-1185">Reference proteome</keyword>
<evidence type="ECO:0000313" key="3">
    <source>
        <dbReference type="WBParaSite" id="PDA_v2.g12348.t1"/>
    </source>
</evidence>
<keyword evidence="1" id="KW-1133">Transmembrane helix</keyword>
<dbReference type="SUPFAM" id="SSF63825">
    <property type="entry name" value="YWTD domain"/>
    <property type="match status" value="1"/>
</dbReference>
<proteinExistence type="predicted"/>
<dbReference type="WBParaSite" id="PDA_v2.g12348.t1">
    <property type="protein sequence ID" value="PDA_v2.g12348.t1"/>
    <property type="gene ID" value="PDA_v2.g12348"/>
</dbReference>
<feature type="transmembrane region" description="Helical" evidence="1">
    <location>
        <begin position="6"/>
        <end position="28"/>
    </location>
</feature>
<sequence>MQHVTVLLTIIILLVTGFFTLTAVILLMTEDPTQSNENSRDELMKEHRKQYYKLENSEEDLSKKYYSLRPSLTNVRTRLSTVETTTTTSSTTTATELITIPTTQEYQTEATATAISSKRPFRVSPITIKVNHSIFHGLERIETEKPELQEVNIEIAQLHLTREIRSPTNEKISTLMIKNSYLYLPLTTGEILVYNLSNYDLVTTFKTTLSFYRIGFLGQNIVATEIRKNTLSILDEQGRVAKQLKMLYDSKDMQIYEDQDGKIIKKLAAPGGSYSLGIGLYENTLFAAKRGEQEIHAFNQETGEYKTKLVNGGHGSAIWSALAFDANKMYALEYMQNIVKVFLLP</sequence>
<accession>A0A914P4U5</accession>
<evidence type="ECO:0000256" key="1">
    <source>
        <dbReference type="SAM" id="Phobius"/>
    </source>
</evidence>
<keyword evidence="1" id="KW-0472">Membrane</keyword>
<organism evidence="2 3">
    <name type="scientific">Panagrolaimus davidi</name>
    <dbReference type="NCBI Taxonomy" id="227884"/>
    <lineage>
        <taxon>Eukaryota</taxon>
        <taxon>Metazoa</taxon>
        <taxon>Ecdysozoa</taxon>
        <taxon>Nematoda</taxon>
        <taxon>Chromadorea</taxon>
        <taxon>Rhabditida</taxon>
        <taxon>Tylenchina</taxon>
        <taxon>Panagrolaimomorpha</taxon>
        <taxon>Panagrolaimoidea</taxon>
        <taxon>Panagrolaimidae</taxon>
        <taxon>Panagrolaimus</taxon>
    </lineage>
</organism>
<keyword evidence="1" id="KW-0812">Transmembrane</keyword>
<name>A0A914P4U5_9BILA</name>
<reference evidence="3" key="1">
    <citation type="submission" date="2022-11" db="UniProtKB">
        <authorList>
            <consortium name="WormBaseParasite"/>
        </authorList>
    </citation>
    <scope>IDENTIFICATION</scope>
</reference>
<dbReference type="AlphaFoldDB" id="A0A914P4U5"/>
<dbReference type="Proteomes" id="UP000887578">
    <property type="component" value="Unplaced"/>
</dbReference>
<evidence type="ECO:0000313" key="2">
    <source>
        <dbReference type="Proteomes" id="UP000887578"/>
    </source>
</evidence>